<evidence type="ECO:0008006" key="4">
    <source>
        <dbReference type="Google" id="ProtNLM"/>
    </source>
</evidence>
<evidence type="ECO:0000313" key="2">
    <source>
        <dbReference type="EMBL" id="KAA6381488.1"/>
    </source>
</evidence>
<feature type="region of interest" description="Disordered" evidence="1">
    <location>
        <begin position="1"/>
        <end position="59"/>
    </location>
</feature>
<evidence type="ECO:0000313" key="3">
    <source>
        <dbReference type="Proteomes" id="UP000324800"/>
    </source>
</evidence>
<protein>
    <recommendedName>
        <fullName evidence="4">Reverse transcriptase domain-containing protein</fullName>
    </recommendedName>
</protein>
<evidence type="ECO:0000256" key="1">
    <source>
        <dbReference type="SAM" id="MobiDB-lite"/>
    </source>
</evidence>
<dbReference type="Proteomes" id="UP000324800">
    <property type="component" value="Unassembled WGS sequence"/>
</dbReference>
<proteinExistence type="predicted"/>
<dbReference type="OrthoDB" id="1632545at2759"/>
<gene>
    <name evidence="2" type="ORF">EZS28_022985</name>
</gene>
<accession>A0A5J4VFY2</accession>
<dbReference type="EMBL" id="SNRW01007298">
    <property type="protein sequence ID" value="KAA6381488.1"/>
    <property type="molecule type" value="Genomic_DNA"/>
</dbReference>
<reference evidence="2 3" key="1">
    <citation type="submission" date="2019-03" db="EMBL/GenBank/DDBJ databases">
        <title>Single cell metagenomics reveals metabolic interactions within the superorganism composed of flagellate Streblomastix strix and complex community of Bacteroidetes bacteria on its surface.</title>
        <authorList>
            <person name="Treitli S.C."/>
            <person name="Kolisko M."/>
            <person name="Husnik F."/>
            <person name="Keeling P."/>
            <person name="Hampl V."/>
        </authorList>
    </citation>
    <scope>NUCLEOTIDE SEQUENCE [LARGE SCALE GENOMIC DNA]</scope>
    <source>
        <strain evidence="2">ST1C</strain>
    </source>
</reference>
<sequence length="251" mass="28374">MNINDDSNQIDDEEQEDLSLENSSLTKSLDKQQIRDAKINDAIKDKDQDTGNFPNSNLSKEELENISPAMISKANILCSMGRIGDAYNHLFDAQQDFFHQQIKKSKRASAPGPSGWTSDLIKQLCNQFPPFLKLLYEFFLAMIKSDFYPKYIFIGSVIALHKINKVDPRPITIPEAFDKLLSRIILKLESQAYQKGIPDTQYGVGQRWGGEKIIAIIQTVIDLHAIAYNQNPDSELYIIQTDISGAFNSVK</sequence>
<dbReference type="AlphaFoldDB" id="A0A5J4VFY2"/>
<organism evidence="2 3">
    <name type="scientific">Streblomastix strix</name>
    <dbReference type="NCBI Taxonomy" id="222440"/>
    <lineage>
        <taxon>Eukaryota</taxon>
        <taxon>Metamonada</taxon>
        <taxon>Preaxostyla</taxon>
        <taxon>Oxymonadida</taxon>
        <taxon>Streblomastigidae</taxon>
        <taxon>Streblomastix</taxon>
    </lineage>
</organism>
<feature type="compositionally biased region" description="Basic and acidic residues" evidence="1">
    <location>
        <begin position="28"/>
        <end position="49"/>
    </location>
</feature>
<feature type="compositionally biased region" description="Acidic residues" evidence="1">
    <location>
        <begin position="8"/>
        <end position="19"/>
    </location>
</feature>
<name>A0A5J4VFY2_9EUKA</name>
<comment type="caution">
    <text evidence="2">The sequence shown here is derived from an EMBL/GenBank/DDBJ whole genome shotgun (WGS) entry which is preliminary data.</text>
</comment>